<organism evidence="4 5">
    <name type="scientific">Phaseolus coccineus</name>
    <name type="common">Scarlet runner bean</name>
    <name type="synonym">Phaseolus multiflorus</name>
    <dbReference type="NCBI Taxonomy" id="3886"/>
    <lineage>
        <taxon>Eukaryota</taxon>
        <taxon>Viridiplantae</taxon>
        <taxon>Streptophyta</taxon>
        <taxon>Embryophyta</taxon>
        <taxon>Tracheophyta</taxon>
        <taxon>Spermatophyta</taxon>
        <taxon>Magnoliopsida</taxon>
        <taxon>eudicotyledons</taxon>
        <taxon>Gunneridae</taxon>
        <taxon>Pentapetalae</taxon>
        <taxon>rosids</taxon>
        <taxon>fabids</taxon>
        <taxon>Fabales</taxon>
        <taxon>Fabaceae</taxon>
        <taxon>Papilionoideae</taxon>
        <taxon>50 kb inversion clade</taxon>
        <taxon>NPAAA clade</taxon>
        <taxon>indigoferoid/millettioid clade</taxon>
        <taxon>Phaseoleae</taxon>
        <taxon>Phaseolus</taxon>
    </lineage>
</organism>
<evidence type="ECO:0000259" key="3">
    <source>
        <dbReference type="Pfam" id="PF03732"/>
    </source>
</evidence>
<sequence>MSRRTRQTTPPPPAGEGTVTMAQVMEMMRALQDNVAASRVEQEKMHAELTASHSRNEELNRVNEELRRELQAQNERVSEDRTSMPPSPPRAFPMPFSPEIMNTVVPPNLVGVKASFTGVEDPEAHLTAFHTQMMLSGGSDAIYCKMLMSTLSEVAMEWFVSLPEGHITSFHQFSRLFTEQYIVNRAPPVVTYDLFDVRQNQGESLKDFLNRFGAQVVRLPNKDESMLVHAFKKGVLPGPFSESLIRSHPATFAEIRRRAVAHMVAETEVSEKRSSVAPSRPRGSHGKQQQQVRVYETKEGKKVQGRPRPYTPRKDQS</sequence>
<accession>A0AAN9L9A8</accession>
<evidence type="ECO:0000313" key="4">
    <source>
        <dbReference type="EMBL" id="KAK7331531.1"/>
    </source>
</evidence>
<protein>
    <recommendedName>
        <fullName evidence="3">Retrotransposon gag domain-containing protein</fullName>
    </recommendedName>
</protein>
<dbReference type="Pfam" id="PF03732">
    <property type="entry name" value="Retrotrans_gag"/>
    <property type="match status" value="1"/>
</dbReference>
<feature type="region of interest" description="Disordered" evidence="2">
    <location>
        <begin position="266"/>
        <end position="317"/>
    </location>
</feature>
<dbReference type="PANTHER" id="PTHR33223:SF10">
    <property type="entry name" value="AMINOTRANSFERASE-LIKE PLANT MOBILE DOMAIN-CONTAINING PROTEIN"/>
    <property type="match status" value="1"/>
</dbReference>
<evidence type="ECO:0000256" key="2">
    <source>
        <dbReference type="SAM" id="MobiDB-lite"/>
    </source>
</evidence>
<dbReference type="PANTHER" id="PTHR33223">
    <property type="entry name" value="CCHC-TYPE DOMAIN-CONTAINING PROTEIN"/>
    <property type="match status" value="1"/>
</dbReference>
<comment type="caution">
    <text evidence="4">The sequence shown here is derived from an EMBL/GenBank/DDBJ whole genome shotgun (WGS) entry which is preliminary data.</text>
</comment>
<feature type="coiled-coil region" evidence="1">
    <location>
        <begin position="49"/>
        <end position="83"/>
    </location>
</feature>
<gene>
    <name evidence="4" type="ORF">VNO80_31208</name>
</gene>
<evidence type="ECO:0000256" key="1">
    <source>
        <dbReference type="SAM" id="Coils"/>
    </source>
</evidence>
<proteinExistence type="predicted"/>
<dbReference type="AlphaFoldDB" id="A0AAN9L9A8"/>
<evidence type="ECO:0000313" key="5">
    <source>
        <dbReference type="Proteomes" id="UP001374584"/>
    </source>
</evidence>
<dbReference type="EMBL" id="JAYMYR010000012">
    <property type="protein sequence ID" value="KAK7331531.1"/>
    <property type="molecule type" value="Genomic_DNA"/>
</dbReference>
<dbReference type="Proteomes" id="UP001374584">
    <property type="component" value="Unassembled WGS sequence"/>
</dbReference>
<reference evidence="4 5" key="1">
    <citation type="submission" date="2024-01" db="EMBL/GenBank/DDBJ databases">
        <title>The genomes of 5 underutilized Papilionoideae crops provide insights into root nodulation and disease resistanc.</title>
        <authorList>
            <person name="Jiang F."/>
        </authorList>
    </citation>
    <scope>NUCLEOTIDE SEQUENCE [LARGE SCALE GENOMIC DNA]</scope>
    <source>
        <strain evidence="4">JINMINGXINNONG_FW02</strain>
        <tissue evidence="4">Leaves</tissue>
    </source>
</reference>
<keyword evidence="1" id="KW-0175">Coiled coil</keyword>
<dbReference type="InterPro" id="IPR005162">
    <property type="entry name" value="Retrotrans_gag_dom"/>
</dbReference>
<name>A0AAN9L9A8_PHACN</name>
<keyword evidence="5" id="KW-1185">Reference proteome</keyword>
<feature type="domain" description="Retrotransposon gag" evidence="3">
    <location>
        <begin position="146"/>
        <end position="235"/>
    </location>
</feature>